<accession>A0A6L6WYS1</accession>
<feature type="domain" description="FAD-binding PCMH-type" evidence="7">
    <location>
        <begin position="80"/>
        <end position="248"/>
    </location>
</feature>
<dbReference type="InterPro" id="IPR050416">
    <property type="entry name" value="FAD-linked_Oxidoreductase"/>
</dbReference>
<dbReference type="Gene3D" id="3.40.462.20">
    <property type="match status" value="1"/>
</dbReference>
<dbReference type="PANTHER" id="PTHR42973">
    <property type="entry name" value="BINDING OXIDOREDUCTASE, PUTATIVE (AFU_ORTHOLOGUE AFUA_1G17690)-RELATED"/>
    <property type="match status" value="1"/>
</dbReference>
<comment type="cofactor">
    <cofactor evidence="1">
        <name>FAD</name>
        <dbReference type="ChEBI" id="CHEBI:57692"/>
    </cofactor>
</comment>
<dbReference type="GO" id="GO:0016491">
    <property type="term" value="F:oxidoreductase activity"/>
    <property type="evidence" value="ECO:0007669"/>
    <property type="project" value="UniProtKB-KW"/>
</dbReference>
<dbReference type="PROSITE" id="PS00862">
    <property type="entry name" value="OX2_COVAL_FAD"/>
    <property type="match status" value="1"/>
</dbReference>
<feature type="compositionally biased region" description="Low complexity" evidence="6">
    <location>
        <begin position="33"/>
        <end position="52"/>
    </location>
</feature>
<keyword evidence="4" id="KW-0274">FAD</keyword>
<reference evidence="8 9" key="1">
    <citation type="submission" date="2019-11" db="EMBL/GenBank/DDBJ databases">
        <title>Streptomyces typhae sp. nov., a novel endophytic actinomycete isolated from the root of cattail pollen (Typha angustifolia L.).</title>
        <authorList>
            <person name="Peng C."/>
        </authorList>
    </citation>
    <scope>NUCLEOTIDE SEQUENCE [LARGE SCALE GENOMIC DNA]</scope>
    <source>
        <strain evidence="9">p1417</strain>
    </source>
</reference>
<evidence type="ECO:0000256" key="6">
    <source>
        <dbReference type="SAM" id="MobiDB-lite"/>
    </source>
</evidence>
<dbReference type="EMBL" id="WPNZ01000009">
    <property type="protein sequence ID" value="MVO86660.1"/>
    <property type="molecule type" value="Genomic_DNA"/>
</dbReference>
<dbReference type="Gene3D" id="3.30.465.10">
    <property type="match status" value="1"/>
</dbReference>
<dbReference type="GO" id="GO:0071949">
    <property type="term" value="F:FAD binding"/>
    <property type="evidence" value="ECO:0007669"/>
    <property type="project" value="InterPro"/>
</dbReference>
<dbReference type="AlphaFoldDB" id="A0A6L6WYS1"/>
<name>A0A6L6WYS1_9ACTN</name>
<evidence type="ECO:0000256" key="5">
    <source>
        <dbReference type="ARBA" id="ARBA00023002"/>
    </source>
</evidence>
<evidence type="ECO:0000313" key="8">
    <source>
        <dbReference type="EMBL" id="MVO86660.1"/>
    </source>
</evidence>
<dbReference type="SUPFAM" id="SSF56176">
    <property type="entry name" value="FAD-binding/transporter-associated domain-like"/>
    <property type="match status" value="1"/>
</dbReference>
<organism evidence="8 9">
    <name type="scientific">Streptomyces typhae</name>
    <dbReference type="NCBI Taxonomy" id="2681492"/>
    <lineage>
        <taxon>Bacteria</taxon>
        <taxon>Bacillati</taxon>
        <taxon>Actinomycetota</taxon>
        <taxon>Actinomycetes</taxon>
        <taxon>Kitasatosporales</taxon>
        <taxon>Streptomycetaceae</taxon>
        <taxon>Streptomyces</taxon>
    </lineage>
</organism>
<dbReference type="InterPro" id="IPR036318">
    <property type="entry name" value="FAD-bd_PCMH-like_sf"/>
</dbReference>
<keyword evidence="3" id="KW-0285">Flavoprotein</keyword>
<dbReference type="InterPro" id="IPR016167">
    <property type="entry name" value="FAD-bd_PCMH_sub1"/>
</dbReference>
<keyword evidence="5" id="KW-0560">Oxidoreductase</keyword>
<proteinExistence type="inferred from homology"/>
<evidence type="ECO:0000256" key="2">
    <source>
        <dbReference type="ARBA" id="ARBA00005466"/>
    </source>
</evidence>
<gene>
    <name evidence="8" type="ORF">GPA10_18325</name>
</gene>
<comment type="similarity">
    <text evidence="2">Belongs to the oxygen-dependent FAD-linked oxidoreductase family.</text>
</comment>
<evidence type="ECO:0000256" key="4">
    <source>
        <dbReference type="ARBA" id="ARBA00022827"/>
    </source>
</evidence>
<dbReference type="InterPro" id="IPR006093">
    <property type="entry name" value="Oxy_OxRdtase_FAD_BS"/>
</dbReference>
<dbReference type="InterPro" id="IPR016166">
    <property type="entry name" value="FAD-bd_PCMH"/>
</dbReference>
<comment type="caution">
    <text evidence="8">The sequence shown here is derived from an EMBL/GenBank/DDBJ whole genome shotgun (WGS) entry which is preliminary data.</text>
</comment>
<evidence type="ECO:0000256" key="1">
    <source>
        <dbReference type="ARBA" id="ARBA00001974"/>
    </source>
</evidence>
<dbReference type="PROSITE" id="PS51387">
    <property type="entry name" value="FAD_PCMH"/>
    <property type="match status" value="1"/>
</dbReference>
<evidence type="ECO:0000256" key="3">
    <source>
        <dbReference type="ARBA" id="ARBA00022630"/>
    </source>
</evidence>
<dbReference type="Pfam" id="PF08031">
    <property type="entry name" value="BBE"/>
    <property type="match status" value="1"/>
</dbReference>
<feature type="compositionally biased region" description="Pro residues" evidence="6">
    <location>
        <begin position="20"/>
        <end position="32"/>
    </location>
</feature>
<dbReference type="Pfam" id="PF01565">
    <property type="entry name" value="FAD_binding_4"/>
    <property type="match status" value="1"/>
</dbReference>
<protein>
    <submittedName>
        <fullName evidence="8">FAD-binding protein</fullName>
    </submittedName>
</protein>
<dbReference type="Gene3D" id="3.30.43.10">
    <property type="entry name" value="Uridine Diphospho-n-acetylenolpyruvylglucosamine Reductase, domain 2"/>
    <property type="match status" value="1"/>
</dbReference>
<dbReference type="NCBIfam" id="NF041227">
    <property type="entry name" value="BagG_FevA2"/>
    <property type="match status" value="1"/>
</dbReference>
<evidence type="ECO:0000313" key="9">
    <source>
        <dbReference type="Proteomes" id="UP000483802"/>
    </source>
</evidence>
<evidence type="ECO:0000259" key="7">
    <source>
        <dbReference type="PROSITE" id="PS51387"/>
    </source>
</evidence>
<feature type="region of interest" description="Disordered" evidence="6">
    <location>
        <begin position="1"/>
        <end position="52"/>
    </location>
</feature>
<sequence length="499" mass="51698">MTTSEGIARPVAADSSRAPGPAPTGPTAPPGPSGLAAPSGPSGLAAPSGPSGLAGLLRGRGLRRGQDDFAVELDGFNLITEHDPDLIAVVADAADVRAAVAYAAARELPIAVQATGHGPSNPADRGLLISTRKLRGVTIDPLARSARAEGGVQWYEVVQAAAEYGLAPLSGSSPLTGVTGYTLGGGLGLLARRYGYAADLVTAVEVVTADGRAHRATADRDTDLFWALRGGTGNFGVVTALEFGLVPVARLYGGGLFFPGDAAADVLHAWRVWTGSVPDELTSSFALLRLPDIEAVPDFLRGRLTAHIRIAHLGSADSGADLVAPLRAAAPLVVDTLAEIPYTRSGEIHTDPIEPMPYHARSLMLRELDETAADGLLALAGPGADCIDLVVELRQLGGALGRPAPVPNAVDHRDAAFALSTVSLPDGRPPLVVDGMAPWGTGRRLLNLLASPDTAHLARTGYEPATYARLADVKARVDPKNLFRFNHNIPPLAQPARPL</sequence>
<keyword evidence="9" id="KW-1185">Reference proteome</keyword>
<dbReference type="RefSeq" id="WP_157166433.1">
    <property type="nucleotide sequence ID" value="NZ_WPNZ01000009.1"/>
</dbReference>
<dbReference type="InterPro" id="IPR006094">
    <property type="entry name" value="Oxid_FAD_bind_N"/>
</dbReference>
<dbReference type="InterPro" id="IPR012951">
    <property type="entry name" value="BBE"/>
</dbReference>
<dbReference type="InterPro" id="IPR016169">
    <property type="entry name" value="FAD-bd_PCMH_sub2"/>
</dbReference>
<dbReference type="PANTHER" id="PTHR42973:SF39">
    <property type="entry name" value="FAD-BINDING PCMH-TYPE DOMAIN-CONTAINING PROTEIN"/>
    <property type="match status" value="1"/>
</dbReference>
<dbReference type="Proteomes" id="UP000483802">
    <property type="component" value="Unassembled WGS sequence"/>
</dbReference>